<dbReference type="OrthoDB" id="1523128at2"/>
<dbReference type="Proteomes" id="UP000321291">
    <property type="component" value="Chromosome"/>
</dbReference>
<dbReference type="GO" id="GO:0003677">
    <property type="term" value="F:DNA binding"/>
    <property type="evidence" value="ECO:0007669"/>
    <property type="project" value="InterPro"/>
</dbReference>
<accession>A0A5B8VRP3</accession>
<dbReference type="SUPFAM" id="SSF46894">
    <property type="entry name" value="C-terminal effector domain of the bipartite response regulators"/>
    <property type="match status" value="1"/>
</dbReference>
<protein>
    <recommendedName>
        <fullName evidence="3">HTH luxR-type domain-containing protein</fullName>
    </recommendedName>
</protein>
<gene>
    <name evidence="1" type="ORF">FSB73_19730</name>
</gene>
<proteinExistence type="predicted"/>
<sequence length="125" mass="14922">MQSIKDSQAIEDIHAHIQKISKVLEKNAKDEENEWHLFDNGFNKVHEDFFDRLIKAYPELTAQDLRLAAYLRMNLTTKEIAPLLNISTRGVEIKRYRLRKKIHLDEHENLNDYMIRFKVLGVYIR</sequence>
<evidence type="ECO:0000313" key="2">
    <source>
        <dbReference type="Proteomes" id="UP000321291"/>
    </source>
</evidence>
<dbReference type="RefSeq" id="WP_146786193.1">
    <property type="nucleotide sequence ID" value="NZ_CP042434.1"/>
</dbReference>
<dbReference type="EMBL" id="CP042434">
    <property type="protein sequence ID" value="QEC73562.1"/>
    <property type="molecule type" value="Genomic_DNA"/>
</dbReference>
<name>A0A5B8VRP3_9BACT</name>
<dbReference type="AlphaFoldDB" id="A0A5B8VRP3"/>
<evidence type="ECO:0000313" key="1">
    <source>
        <dbReference type="EMBL" id="QEC73562.1"/>
    </source>
</evidence>
<evidence type="ECO:0008006" key="3">
    <source>
        <dbReference type="Google" id="ProtNLM"/>
    </source>
</evidence>
<organism evidence="1 2">
    <name type="scientific">Arachidicoccus ginsenosidivorans</name>
    <dbReference type="NCBI Taxonomy" id="496057"/>
    <lineage>
        <taxon>Bacteria</taxon>
        <taxon>Pseudomonadati</taxon>
        <taxon>Bacteroidota</taxon>
        <taxon>Chitinophagia</taxon>
        <taxon>Chitinophagales</taxon>
        <taxon>Chitinophagaceae</taxon>
        <taxon>Arachidicoccus</taxon>
    </lineage>
</organism>
<keyword evidence="2" id="KW-1185">Reference proteome</keyword>
<dbReference type="Gene3D" id="1.10.10.10">
    <property type="entry name" value="Winged helix-like DNA-binding domain superfamily/Winged helix DNA-binding domain"/>
    <property type="match status" value="1"/>
</dbReference>
<dbReference type="InterPro" id="IPR036388">
    <property type="entry name" value="WH-like_DNA-bd_sf"/>
</dbReference>
<dbReference type="InterPro" id="IPR016032">
    <property type="entry name" value="Sig_transdc_resp-reg_C-effctor"/>
</dbReference>
<dbReference type="KEGG" id="agi:FSB73_19730"/>
<dbReference type="GO" id="GO:0006355">
    <property type="term" value="P:regulation of DNA-templated transcription"/>
    <property type="evidence" value="ECO:0007669"/>
    <property type="project" value="InterPro"/>
</dbReference>
<reference evidence="1 2" key="1">
    <citation type="journal article" date="2017" name="Int. J. Syst. Evol. Microbiol.">
        <title>Arachidicoccus ginsenosidivorans sp. nov., with ginsenoside-converting activity isolated from ginseng cultivating soil.</title>
        <authorList>
            <person name="Siddiqi M.Z."/>
            <person name="Aslam Z."/>
            <person name="Im W.T."/>
        </authorList>
    </citation>
    <scope>NUCLEOTIDE SEQUENCE [LARGE SCALE GENOMIC DNA]</scope>
    <source>
        <strain evidence="1 2">Gsoil 809</strain>
    </source>
</reference>